<dbReference type="EMBL" id="CM056818">
    <property type="protein sequence ID" value="KAJ8621640.1"/>
    <property type="molecule type" value="Genomic_DNA"/>
</dbReference>
<evidence type="ECO:0000313" key="1">
    <source>
        <dbReference type="EMBL" id="KAJ8621640.1"/>
    </source>
</evidence>
<dbReference type="Proteomes" id="UP001234297">
    <property type="component" value="Chromosome 10"/>
</dbReference>
<protein>
    <submittedName>
        <fullName evidence="1">Uncharacterized protein</fullName>
    </submittedName>
</protein>
<gene>
    <name evidence="1" type="ORF">MRB53_030169</name>
</gene>
<name>A0ACC2KKU9_PERAE</name>
<reference evidence="1 2" key="1">
    <citation type="journal article" date="2022" name="Hortic Res">
        <title>A haplotype resolved chromosomal level avocado genome allows analysis of novel avocado genes.</title>
        <authorList>
            <person name="Nath O."/>
            <person name="Fletcher S.J."/>
            <person name="Hayward A."/>
            <person name="Shaw L.M."/>
            <person name="Masouleh A.K."/>
            <person name="Furtado A."/>
            <person name="Henry R.J."/>
            <person name="Mitter N."/>
        </authorList>
    </citation>
    <scope>NUCLEOTIDE SEQUENCE [LARGE SCALE GENOMIC DNA]</scope>
    <source>
        <strain evidence="2">cv. Hass</strain>
    </source>
</reference>
<organism evidence="1 2">
    <name type="scientific">Persea americana</name>
    <name type="common">Avocado</name>
    <dbReference type="NCBI Taxonomy" id="3435"/>
    <lineage>
        <taxon>Eukaryota</taxon>
        <taxon>Viridiplantae</taxon>
        <taxon>Streptophyta</taxon>
        <taxon>Embryophyta</taxon>
        <taxon>Tracheophyta</taxon>
        <taxon>Spermatophyta</taxon>
        <taxon>Magnoliopsida</taxon>
        <taxon>Magnoliidae</taxon>
        <taxon>Laurales</taxon>
        <taxon>Lauraceae</taxon>
        <taxon>Persea</taxon>
    </lineage>
</organism>
<proteinExistence type="predicted"/>
<comment type="caution">
    <text evidence="1">The sequence shown here is derived from an EMBL/GenBank/DDBJ whole genome shotgun (WGS) entry which is preliminary data.</text>
</comment>
<accession>A0ACC2KKU9</accession>
<evidence type="ECO:0000313" key="2">
    <source>
        <dbReference type="Proteomes" id="UP001234297"/>
    </source>
</evidence>
<sequence>MHLGKATAEDTQLKYLITSRSADGSGHPWTMVGHTLKEVVAVNENEIVGCLNELKNKKVSFPTTNFIGSLLRGTRETIFPLPAPLGNQTKPKPHCHITLKPPASMA</sequence>
<keyword evidence="2" id="KW-1185">Reference proteome</keyword>